<dbReference type="EMBL" id="AALC02000058">
    <property type="protein sequence ID" value="EEQ05416.1"/>
    <property type="molecule type" value="Genomic_DNA"/>
</dbReference>
<reference evidence="1" key="1">
    <citation type="submission" date="2008-12" db="EMBL/GenBank/DDBJ databases">
        <title>Annotation of the Yersinia bercovieri ATCC 43970 genome.</title>
        <authorList>
            <person name="Read T.D."/>
            <person name="Akmal A."/>
            <person name="Bishop-Lilly K."/>
            <person name="Chen P.E."/>
            <person name="Cook C."/>
            <person name="Kiley M.P."/>
            <person name="Lentz S."/>
            <person name="Mateczun A."/>
            <person name="Nagarajan N."/>
            <person name="Nolan N."/>
            <person name="Osborne B.I."/>
            <person name="Pop M."/>
            <person name="Sozhamannan S."/>
            <person name="Stewart A.C."/>
            <person name="Sulakvelidze A."/>
            <person name="Thomason B."/>
            <person name="Willner K."/>
            <person name="Zwick M.E."/>
        </authorList>
    </citation>
    <scope>NUCLEOTIDE SEQUENCE [LARGE SCALE GENOMIC DNA]</scope>
    <source>
        <strain evidence="1">ATCC 43970</strain>
    </source>
</reference>
<keyword evidence="2" id="KW-1185">Reference proteome</keyword>
<dbReference type="Proteomes" id="UP000010319">
    <property type="component" value="Unassembled WGS sequence"/>
</dbReference>
<proteinExistence type="predicted"/>
<sequence>MNRDDYLFVLSERDEILSLLSDASDDDIIGKMSLESRLIELNEQLSDEPVDLHPPVKATLTFKGAPVMGTYGIAANFGSKIVNAFNDAISHVATSFQGSLPAKGKVPNIDGNMLMITGTAKGSFGFTLEEFRPDAPLFFDEESSVSKALDQTHSILQMSMNGDDDGLAEAISDLDDRALDKIRGFVQILLDNKAVFALKHNNFHLIANNINEIERAVFKLSKDSVREELKEFEVIFMGALPHKRQCEFVMSNDEAKSILIAKISNYISNPDSINDHRGEKVKAKFLCTQIGDGKPKYSLRELPEWL</sequence>
<comment type="caution">
    <text evidence="1">The sequence shown here is derived from an EMBL/GenBank/DDBJ whole genome shotgun (WGS) entry which is preliminary data.</text>
</comment>
<dbReference type="RefSeq" id="WP_005278118.1">
    <property type="nucleotide sequence ID" value="NZ_AALC02000058.1"/>
</dbReference>
<name>A0ABP2DYK8_YERBE</name>
<evidence type="ECO:0000313" key="2">
    <source>
        <dbReference type="Proteomes" id="UP000010319"/>
    </source>
</evidence>
<evidence type="ECO:0000313" key="1">
    <source>
        <dbReference type="EMBL" id="EEQ05416.1"/>
    </source>
</evidence>
<protein>
    <submittedName>
        <fullName evidence="1">Uncharacterized protein</fullName>
    </submittedName>
</protein>
<accession>A0ABP2DYK8</accession>
<organism evidence="1 2">
    <name type="scientific">Yersinia bercovieri ATCC 43970</name>
    <dbReference type="NCBI Taxonomy" id="349968"/>
    <lineage>
        <taxon>Bacteria</taxon>
        <taxon>Pseudomonadati</taxon>
        <taxon>Pseudomonadota</taxon>
        <taxon>Gammaproteobacteria</taxon>
        <taxon>Enterobacterales</taxon>
        <taxon>Yersiniaceae</taxon>
        <taxon>Yersinia</taxon>
    </lineage>
</organism>
<gene>
    <name evidence="1" type="ORF">yberc0001_15210</name>
</gene>